<feature type="transmembrane region" description="Helical" evidence="8">
    <location>
        <begin position="104"/>
        <end position="121"/>
    </location>
</feature>
<dbReference type="Gene3D" id="3.40.50.300">
    <property type="entry name" value="P-loop containing nucleotide triphosphate hydrolases"/>
    <property type="match status" value="1"/>
</dbReference>
<keyword evidence="6 8" id="KW-0472">Membrane</keyword>
<gene>
    <name evidence="9" type="ORF">DFI_19000</name>
</gene>
<comment type="subcellular location">
    <subcellularLocation>
        <location evidence="1">Cell membrane</location>
        <topology evidence="1">Multi-pass membrane protein</topology>
    </subcellularLocation>
</comment>
<geneLocation type="plasmid" evidence="10">
    <name>pdfi3</name>
</geneLocation>
<evidence type="ECO:0000256" key="3">
    <source>
        <dbReference type="ARBA" id="ARBA00022475"/>
    </source>
</evidence>
<dbReference type="Pfam" id="PF02534">
    <property type="entry name" value="T4SS-DNA_transf"/>
    <property type="match status" value="1"/>
</dbReference>
<accession>A0A221T305</accession>
<dbReference type="InterPro" id="IPR051539">
    <property type="entry name" value="T4SS-coupling_protein"/>
</dbReference>
<dbReference type="EMBL" id="CP021084">
    <property type="protein sequence ID" value="ASN83288.1"/>
    <property type="molecule type" value="Genomic_DNA"/>
</dbReference>
<dbReference type="PANTHER" id="PTHR37937">
    <property type="entry name" value="CONJUGATIVE TRANSFER: DNA TRANSPORT"/>
    <property type="match status" value="1"/>
</dbReference>
<feature type="compositionally biased region" description="Low complexity" evidence="7">
    <location>
        <begin position="898"/>
        <end position="932"/>
    </location>
</feature>
<dbReference type="AlphaFoldDB" id="A0A221T305"/>
<feature type="compositionally biased region" description="Basic and acidic residues" evidence="7">
    <location>
        <begin position="846"/>
        <end position="858"/>
    </location>
</feature>
<evidence type="ECO:0000256" key="7">
    <source>
        <dbReference type="SAM" id="MobiDB-lite"/>
    </source>
</evidence>
<keyword evidence="9" id="KW-0614">Plasmid</keyword>
<reference evidence="9 10" key="1">
    <citation type="submission" date="2017-05" db="EMBL/GenBank/DDBJ databases">
        <title>The complete genome sequence of Deinococcus ficus isolated from the rhizosphere of the Ficus religiosa L. in Taiwan.</title>
        <authorList>
            <person name="Wu K.-M."/>
            <person name="Liao T.-L."/>
            <person name="Liu Y.-M."/>
            <person name="Young C.-C."/>
            <person name="Tsai S.-F."/>
        </authorList>
    </citation>
    <scope>NUCLEOTIDE SEQUENCE [LARGE SCALE GENOMIC DNA]</scope>
    <source>
        <strain evidence="9 10">CC-FR2-10</strain>
        <plasmid evidence="10">pdfi3</plasmid>
    </source>
</reference>
<dbReference type="PANTHER" id="PTHR37937:SF1">
    <property type="entry name" value="CONJUGATIVE TRANSFER: DNA TRANSPORT"/>
    <property type="match status" value="1"/>
</dbReference>
<dbReference type="SUPFAM" id="SSF52540">
    <property type="entry name" value="P-loop containing nucleoside triphosphate hydrolases"/>
    <property type="match status" value="1"/>
</dbReference>
<feature type="compositionally biased region" description="Pro residues" evidence="7">
    <location>
        <begin position="885"/>
        <end position="897"/>
    </location>
</feature>
<organism evidence="9 10">
    <name type="scientific">Deinococcus ficus</name>
    <dbReference type="NCBI Taxonomy" id="317577"/>
    <lineage>
        <taxon>Bacteria</taxon>
        <taxon>Thermotogati</taxon>
        <taxon>Deinococcota</taxon>
        <taxon>Deinococci</taxon>
        <taxon>Deinococcales</taxon>
        <taxon>Deinococcaceae</taxon>
        <taxon>Deinococcus</taxon>
    </lineage>
</organism>
<keyword evidence="4 8" id="KW-0812">Transmembrane</keyword>
<dbReference type="Proteomes" id="UP000259030">
    <property type="component" value="Plasmid pDFI3"/>
</dbReference>
<name>A0A221T305_9DEIO</name>
<evidence type="ECO:0000256" key="8">
    <source>
        <dbReference type="SAM" id="Phobius"/>
    </source>
</evidence>
<protein>
    <submittedName>
        <fullName evidence="9">ATPase involved in conjugal plasmid transfer TRAG</fullName>
    </submittedName>
</protein>
<dbReference type="RefSeq" id="WP_081425813.1">
    <property type="nucleotide sequence ID" value="NZ_CP021084.1"/>
</dbReference>
<evidence type="ECO:0000256" key="6">
    <source>
        <dbReference type="ARBA" id="ARBA00023136"/>
    </source>
</evidence>
<dbReference type="KEGG" id="dfc:DFI_19000"/>
<sequence length="946" mass="104615">MANLRAPQPSNLTRLQHMLIAGAVTVGAFGYVGYYGYEMNKALIAIGKDLQKAPRIHKGQTSTWAKVLGTSTPLSTSVKCGFDQKCSPWFNETLKLRVDPDNKNYVLMFLFLMSAFAWRKVPSSLVRKDPGQGKWAGLDDHRIHEAVVAKVTGKLKKLEARQDRTNPRSLYIGHFVPWTTDGFHWKQTHLGMLRKRDRNEHVMIVGASGSGKTRGIFRQNIVLDAVNGNTSIVYDLKWPQMDSGFADLALYWKKRGRPVYVFAPFNETSMRLPLLSGIDTLDEALKLARAVIAPPEYKDETGAHYKDNERRALAAMILAIAQSPTPTMKELQRLGQMNASEIESWYKRQQNIEIKQALKAMFDKRVDQISDTLAGVMNKLQIFYNDNVSRATTGGNNPDEIIDLEKIFREGGLLIIGIESKYLQSGEGEILLQLIKRRIDKALMDVADASPGGALPVPATYYLDELPGLGRLPNLDKQLAQWRSKNVSMMLGVQNTEQGAMVYGEQYWLSMTTGNIGTRLFFIRGTTQDDAKKLSDEIGEYTVDVETVSRSQHAMFGSPWSTEARKGTSQKVDKLPLLSPEEIKRYPRNIAVVFPKGQNPMLVVTPAIDSPDLVLATPDGKEFRVRNQLYHLWRDTMGKMTAADIEREGAALIDSMGVQYAPGMGPEPIKAAPEYWQDWLGMMLEEGALARIQENDNKVKIMIQRHSLPEQLQQQRDLDYFIGCGWLNPSANEKELTITQAGLDTAGRHLRSSLQDFVIRGPALYWARTHKDQVRGYPGGPTDHGEAIYTHETLTIPTSVAEELYGVVPDLPRREIDGKPYVEIPLSDPKAINDALSRVTGKGKRSKDSQDEAPHDDPATPARPAGDAVSVEDNLTRLLNQPAVPDAPAPAAPPPATQPASAAAAAAVSAEMPEAAPTTTEVATEEPAAPEAPSDPNDDFLSAVSG</sequence>
<dbReference type="GO" id="GO:0005886">
    <property type="term" value="C:plasma membrane"/>
    <property type="evidence" value="ECO:0007669"/>
    <property type="project" value="UniProtKB-SubCell"/>
</dbReference>
<evidence type="ECO:0000256" key="4">
    <source>
        <dbReference type="ARBA" id="ARBA00022692"/>
    </source>
</evidence>
<keyword evidence="10" id="KW-1185">Reference proteome</keyword>
<proteinExistence type="inferred from homology"/>
<evidence type="ECO:0000313" key="10">
    <source>
        <dbReference type="Proteomes" id="UP000259030"/>
    </source>
</evidence>
<evidence type="ECO:0000256" key="5">
    <source>
        <dbReference type="ARBA" id="ARBA00022989"/>
    </source>
</evidence>
<comment type="similarity">
    <text evidence="2">Belongs to the VirD4/TraG family.</text>
</comment>
<evidence type="ECO:0000313" key="9">
    <source>
        <dbReference type="EMBL" id="ASN83288.1"/>
    </source>
</evidence>
<keyword evidence="3" id="KW-1003">Cell membrane</keyword>
<keyword evidence="5 8" id="KW-1133">Transmembrane helix</keyword>
<feature type="transmembrane region" description="Helical" evidence="8">
    <location>
        <begin position="15"/>
        <end position="37"/>
    </location>
</feature>
<evidence type="ECO:0000256" key="1">
    <source>
        <dbReference type="ARBA" id="ARBA00004651"/>
    </source>
</evidence>
<dbReference type="CDD" id="cd01127">
    <property type="entry name" value="TrwB_TraG_TraD_VirD4"/>
    <property type="match status" value="2"/>
</dbReference>
<evidence type="ECO:0000256" key="2">
    <source>
        <dbReference type="ARBA" id="ARBA00008806"/>
    </source>
</evidence>
<feature type="region of interest" description="Disordered" evidence="7">
    <location>
        <begin position="839"/>
        <end position="946"/>
    </location>
</feature>
<dbReference type="InterPro" id="IPR027417">
    <property type="entry name" value="P-loop_NTPase"/>
</dbReference>
<dbReference type="InterPro" id="IPR003688">
    <property type="entry name" value="TraG/VirD4"/>
</dbReference>